<reference evidence="2" key="1">
    <citation type="submission" date="2022-09" db="EMBL/GenBank/DDBJ databases">
        <title>Multidrug resistance Raoultella ornithinolytica Strain MQB_Silv_108.</title>
        <authorList>
            <person name="Quintela-Baluja M."/>
        </authorList>
    </citation>
    <scope>NUCLEOTIDE SEQUENCE</scope>
    <source>
        <strain evidence="2">MQB_Silv_108</strain>
        <plasmid evidence="2">pIncFIB_Silv108</plasmid>
    </source>
</reference>
<dbReference type="RefSeq" id="WP_223526259.1">
    <property type="nucleotide sequence ID" value="NZ_AP019670.1"/>
</dbReference>
<sequence length="50" mass="5495">MPRQHQDSLLDAARQGEEGHETAAKHSARGRINSVSHTADIHLPDPEITL</sequence>
<name>A0A9Q9JLX1_RAOOR</name>
<organism evidence="2 3">
    <name type="scientific">Raoultella ornithinolytica</name>
    <name type="common">Klebsiella ornithinolytica</name>
    <dbReference type="NCBI Taxonomy" id="54291"/>
    <lineage>
        <taxon>Bacteria</taxon>
        <taxon>Pseudomonadati</taxon>
        <taxon>Pseudomonadota</taxon>
        <taxon>Gammaproteobacteria</taxon>
        <taxon>Enterobacterales</taxon>
        <taxon>Enterobacteriaceae</taxon>
        <taxon>Klebsiella/Raoultella group</taxon>
        <taxon>Raoultella</taxon>
    </lineage>
</organism>
<evidence type="ECO:0000313" key="3">
    <source>
        <dbReference type="Proteomes" id="UP001064206"/>
    </source>
</evidence>
<evidence type="ECO:0000256" key="1">
    <source>
        <dbReference type="SAM" id="MobiDB-lite"/>
    </source>
</evidence>
<geneLocation type="plasmid" evidence="2 3">
    <name>pIncFIB_Silv108</name>
</geneLocation>
<feature type="compositionally biased region" description="Basic and acidic residues" evidence="1">
    <location>
        <begin position="39"/>
        <end position="50"/>
    </location>
</feature>
<dbReference type="Pfam" id="PF17496">
    <property type="entry name" value="DUF5431"/>
    <property type="match status" value="1"/>
</dbReference>
<protein>
    <submittedName>
        <fullName evidence="2">FlmC family protein</fullName>
    </submittedName>
</protein>
<dbReference type="Proteomes" id="UP001064206">
    <property type="component" value="Plasmid pIncFIB_Silv108"/>
</dbReference>
<keyword evidence="2" id="KW-0614">Plasmid</keyword>
<dbReference type="AlphaFoldDB" id="A0A9Q9JLX1"/>
<proteinExistence type="predicted"/>
<feature type="compositionally biased region" description="Basic and acidic residues" evidence="1">
    <location>
        <begin position="1"/>
        <end position="24"/>
    </location>
</feature>
<dbReference type="EMBL" id="CP104452">
    <property type="protein sequence ID" value="UXE41340.1"/>
    <property type="molecule type" value="Genomic_DNA"/>
</dbReference>
<accession>A0A9Q9JLX1</accession>
<evidence type="ECO:0000313" key="2">
    <source>
        <dbReference type="EMBL" id="UXE41340.1"/>
    </source>
</evidence>
<dbReference type="InterPro" id="IPR035273">
    <property type="entry name" value="DUF5431"/>
</dbReference>
<feature type="region of interest" description="Disordered" evidence="1">
    <location>
        <begin position="1"/>
        <end position="50"/>
    </location>
</feature>
<gene>
    <name evidence="2" type="ORF">N2J37_29295</name>
</gene>